<dbReference type="Proteomes" id="UP000001194">
    <property type="component" value="Unassembled WGS sequence"/>
</dbReference>
<dbReference type="InterPro" id="IPR003788">
    <property type="entry name" value="NDUFAF7"/>
</dbReference>
<comment type="subcellular location">
    <subcellularLocation>
        <location evidence="1 7">Mitochondrion</location>
    </subcellularLocation>
</comment>
<dbReference type="EC" id="2.1.1.320" evidence="7"/>
<dbReference type="Pfam" id="PF02636">
    <property type="entry name" value="Methyltransf_28"/>
    <property type="match status" value="1"/>
</dbReference>
<sequence>MNHNLSASVSKVEKIILDGIKATGPIPFSTYMQLCLSHPTHGYYMNPSHPVFGTRGDFITSPEISQVFGELVGVWLLSQWENAGRPAAVRLVELGPGRGTLMDDVLRVISRIIPGNSSINVHLVETSSSMRSLQEAKLCSSSRQAKFDIHWHHSVSDIPPSVSEYTMFFAHEFFDALPIHTLQKTETGWHEVLIDANPDYNATGDCQTDVEKPNVLKTTTNSNSRLRRVLSRSPSATSTLLGQSSPRFSEIPIGSSIEVSPTSFRTARQVGELLLGNVKNQEDESSRSPGGCGLIIDYGDDHVFGDSFRVSRMRKVNLHFFTAAAKAFSNHKLVDVFDQPGDCDLTSNVDFTYLREAVEDLVTVHGPIPQYMFLEKMGLQLRLDSLVRAAKAEARKTAIRDAAERLVSKSGMGTEYKVMGLTTGVKDGGKVWPFVKAETEK</sequence>
<evidence type="ECO:0000256" key="7">
    <source>
        <dbReference type="RuleBase" id="RU364114"/>
    </source>
</evidence>
<evidence type="ECO:0000256" key="8">
    <source>
        <dbReference type="SAM" id="MobiDB-lite"/>
    </source>
</evidence>
<accession>B0DAA6</accession>
<comment type="catalytic activity">
    <reaction evidence="6 7">
        <text>L-arginyl-[protein] + 2 S-adenosyl-L-methionine = N(omega),N(omega)'-dimethyl-L-arginyl-[protein] + 2 S-adenosyl-L-homocysteine + 2 H(+)</text>
        <dbReference type="Rhea" id="RHEA:48108"/>
        <dbReference type="Rhea" id="RHEA-COMP:10532"/>
        <dbReference type="Rhea" id="RHEA-COMP:11992"/>
        <dbReference type="ChEBI" id="CHEBI:15378"/>
        <dbReference type="ChEBI" id="CHEBI:29965"/>
        <dbReference type="ChEBI" id="CHEBI:57856"/>
        <dbReference type="ChEBI" id="CHEBI:59789"/>
        <dbReference type="ChEBI" id="CHEBI:88221"/>
        <dbReference type="EC" id="2.1.1.320"/>
    </reaction>
</comment>
<dbReference type="OrthoDB" id="438553at2759"/>
<dbReference type="KEGG" id="lbc:LACBIDRAFT_297223"/>
<dbReference type="InParanoid" id="B0DAA6"/>
<evidence type="ECO:0000256" key="1">
    <source>
        <dbReference type="ARBA" id="ARBA00004173"/>
    </source>
</evidence>
<keyword evidence="10" id="KW-1185">Reference proteome</keyword>
<dbReference type="PANTHER" id="PTHR12049">
    <property type="entry name" value="PROTEIN ARGININE METHYLTRANSFERASE NDUFAF7, MITOCHONDRIAL"/>
    <property type="match status" value="1"/>
</dbReference>
<keyword evidence="3 7" id="KW-0489">Methyltransferase</keyword>
<dbReference type="GO" id="GO:0005739">
    <property type="term" value="C:mitochondrion"/>
    <property type="evidence" value="ECO:0007669"/>
    <property type="project" value="UniProtKB-SubCell"/>
</dbReference>
<dbReference type="GO" id="GO:0032259">
    <property type="term" value="P:methylation"/>
    <property type="evidence" value="ECO:0007669"/>
    <property type="project" value="UniProtKB-KW"/>
</dbReference>
<keyword evidence="5 7" id="KW-0496">Mitochondrion</keyword>
<dbReference type="GO" id="GO:0035243">
    <property type="term" value="F:protein-arginine omega-N symmetric methyltransferase activity"/>
    <property type="evidence" value="ECO:0007669"/>
    <property type="project" value="UniProtKB-EC"/>
</dbReference>
<dbReference type="PANTHER" id="PTHR12049:SF7">
    <property type="entry name" value="PROTEIN ARGININE METHYLTRANSFERASE NDUFAF7, MITOCHONDRIAL"/>
    <property type="match status" value="1"/>
</dbReference>
<comment type="function">
    <text evidence="7">Arginine methyltransferase involved in the assembly or stability of mitochondrial NADH:ubiquinone oxidoreductase complex (complex I).</text>
</comment>
<name>B0DAA6_LACBS</name>
<evidence type="ECO:0000256" key="6">
    <source>
        <dbReference type="ARBA" id="ARBA00048612"/>
    </source>
</evidence>
<gene>
    <name evidence="9" type="ORF">LACBIDRAFT_297223</name>
</gene>
<evidence type="ECO:0000313" key="10">
    <source>
        <dbReference type="Proteomes" id="UP000001194"/>
    </source>
</evidence>
<dbReference type="InterPro" id="IPR038375">
    <property type="entry name" value="NDUFAF7_sf"/>
</dbReference>
<dbReference type="SUPFAM" id="SSF53335">
    <property type="entry name" value="S-adenosyl-L-methionine-dependent methyltransferases"/>
    <property type="match status" value="1"/>
</dbReference>
<evidence type="ECO:0000256" key="5">
    <source>
        <dbReference type="ARBA" id="ARBA00023128"/>
    </source>
</evidence>
<protein>
    <recommendedName>
        <fullName evidence="7">Protein arginine methyltransferase NDUFAF7</fullName>
        <ecNumber evidence="7">2.1.1.320</ecNumber>
    </recommendedName>
</protein>
<feature type="compositionally biased region" description="Polar residues" evidence="8">
    <location>
        <begin position="234"/>
        <end position="243"/>
    </location>
</feature>
<evidence type="ECO:0000313" key="9">
    <source>
        <dbReference type="EMBL" id="EDR08721.1"/>
    </source>
</evidence>
<dbReference type="InterPro" id="IPR029063">
    <property type="entry name" value="SAM-dependent_MTases_sf"/>
</dbReference>
<comment type="similarity">
    <text evidence="2 7">Belongs to the NDUFAF7 family.</text>
</comment>
<dbReference type="GeneID" id="6076605"/>
<dbReference type="EMBL" id="DS547101">
    <property type="protein sequence ID" value="EDR08721.1"/>
    <property type="molecule type" value="Genomic_DNA"/>
</dbReference>
<organism evidence="10">
    <name type="scientific">Laccaria bicolor (strain S238N-H82 / ATCC MYA-4686)</name>
    <name type="common">Bicoloured deceiver</name>
    <name type="synonym">Laccaria laccata var. bicolor</name>
    <dbReference type="NCBI Taxonomy" id="486041"/>
    <lineage>
        <taxon>Eukaryota</taxon>
        <taxon>Fungi</taxon>
        <taxon>Dikarya</taxon>
        <taxon>Basidiomycota</taxon>
        <taxon>Agaricomycotina</taxon>
        <taxon>Agaricomycetes</taxon>
        <taxon>Agaricomycetidae</taxon>
        <taxon>Agaricales</taxon>
        <taxon>Agaricineae</taxon>
        <taxon>Hydnangiaceae</taxon>
        <taxon>Laccaria</taxon>
    </lineage>
</organism>
<dbReference type="HOGENOM" id="CLU_024840_2_1_1"/>
<dbReference type="Gene3D" id="3.40.50.12710">
    <property type="match status" value="1"/>
</dbReference>
<feature type="region of interest" description="Disordered" evidence="8">
    <location>
        <begin position="221"/>
        <end position="243"/>
    </location>
</feature>
<keyword evidence="4 7" id="KW-0808">Transferase</keyword>
<evidence type="ECO:0000256" key="3">
    <source>
        <dbReference type="ARBA" id="ARBA00022603"/>
    </source>
</evidence>
<dbReference type="AlphaFoldDB" id="B0DAA6"/>
<evidence type="ECO:0000256" key="4">
    <source>
        <dbReference type="ARBA" id="ARBA00022679"/>
    </source>
</evidence>
<evidence type="ECO:0000256" key="2">
    <source>
        <dbReference type="ARBA" id="ARBA00005891"/>
    </source>
</evidence>
<dbReference type="RefSeq" id="XP_001880946.1">
    <property type="nucleotide sequence ID" value="XM_001880911.1"/>
</dbReference>
<dbReference type="GO" id="GO:0032981">
    <property type="term" value="P:mitochondrial respiratory chain complex I assembly"/>
    <property type="evidence" value="ECO:0007669"/>
    <property type="project" value="TreeGrafter"/>
</dbReference>
<dbReference type="STRING" id="486041.B0DAA6"/>
<reference evidence="9 10" key="1">
    <citation type="journal article" date="2008" name="Nature">
        <title>The genome of Laccaria bicolor provides insights into mycorrhizal symbiosis.</title>
        <authorList>
            <person name="Martin F."/>
            <person name="Aerts A."/>
            <person name="Ahren D."/>
            <person name="Brun A."/>
            <person name="Danchin E.G.J."/>
            <person name="Duchaussoy F."/>
            <person name="Gibon J."/>
            <person name="Kohler A."/>
            <person name="Lindquist E."/>
            <person name="Pereda V."/>
            <person name="Salamov A."/>
            <person name="Shapiro H.J."/>
            <person name="Wuyts J."/>
            <person name="Blaudez D."/>
            <person name="Buee M."/>
            <person name="Brokstein P."/>
            <person name="Canbaeck B."/>
            <person name="Cohen D."/>
            <person name="Courty P.E."/>
            <person name="Coutinho P.M."/>
            <person name="Delaruelle C."/>
            <person name="Detter J.C."/>
            <person name="Deveau A."/>
            <person name="DiFazio S."/>
            <person name="Duplessis S."/>
            <person name="Fraissinet-Tachet L."/>
            <person name="Lucic E."/>
            <person name="Frey-Klett P."/>
            <person name="Fourrey C."/>
            <person name="Feussner I."/>
            <person name="Gay G."/>
            <person name="Grimwood J."/>
            <person name="Hoegger P.J."/>
            <person name="Jain P."/>
            <person name="Kilaru S."/>
            <person name="Labbe J."/>
            <person name="Lin Y.C."/>
            <person name="Legue V."/>
            <person name="Le Tacon F."/>
            <person name="Marmeisse R."/>
            <person name="Melayah D."/>
            <person name="Montanini B."/>
            <person name="Muratet M."/>
            <person name="Nehls U."/>
            <person name="Niculita-Hirzel H."/>
            <person name="Oudot-Le Secq M.P."/>
            <person name="Peter M."/>
            <person name="Quesneville H."/>
            <person name="Rajashekar B."/>
            <person name="Reich M."/>
            <person name="Rouhier N."/>
            <person name="Schmutz J."/>
            <person name="Yin T."/>
            <person name="Chalot M."/>
            <person name="Henrissat B."/>
            <person name="Kuees U."/>
            <person name="Lucas S."/>
            <person name="Van de Peer Y."/>
            <person name="Podila G.K."/>
            <person name="Polle A."/>
            <person name="Pukkila P.J."/>
            <person name="Richardson P.M."/>
            <person name="Rouze P."/>
            <person name="Sanders I.R."/>
            <person name="Stajich J.E."/>
            <person name="Tunlid A."/>
            <person name="Tuskan G."/>
            <person name="Grigoriev I.V."/>
        </authorList>
    </citation>
    <scope>NUCLEOTIDE SEQUENCE [LARGE SCALE GENOMIC DNA]</scope>
    <source>
        <strain evidence="10">S238N-H82 / ATCC MYA-4686</strain>
    </source>
</reference>
<proteinExistence type="inferred from homology"/>